<dbReference type="GO" id="GO:0047617">
    <property type="term" value="F:fatty acyl-CoA hydrolase activity"/>
    <property type="evidence" value="ECO:0007669"/>
    <property type="project" value="UniProtKB-EC"/>
</dbReference>
<comment type="catalytic activity">
    <reaction evidence="6">
        <text>a fatty acyl-CoA + H2O = a fatty acid + CoA + H(+)</text>
        <dbReference type="Rhea" id="RHEA:16781"/>
        <dbReference type="ChEBI" id="CHEBI:15377"/>
        <dbReference type="ChEBI" id="CHEBI:15378"/>
        <dbReference type="ChEBI" id="CHEBI:28868"/>
        <dbReference type="ChEBI" id="CHEBI:57287"/>
        <dbReference type="ChEBI" id="CHEBI:77636"/>
        <dbReference type="EC" id="3.1.2.20"/>
    </reaction>
    <physiologicalReaction direction="left-to-right" evidence="6">
        <dbReference type="Rhea" id="RHEA:16782"/>
    </physiologicalReaction>
</comment>
<keyword evidence="12" id="KW-1185">Reference proteome</keyword>
<dbReference type="AlphaFoldDB" id="A0A518RKD9"/>
<dbReference type="PANTHER" id="PTHR11066:SF34">
    <property type="entry name" value="ACYL-COENZYME A THIOESTERASE 8"/>
    <property type="match status" value="1"/>
</dbReference>
<dbReference type="Proteomes" id="UP000318055">
    <property type="component" value="Chromosome"/>
</dbReference>
<keyword evidence="4" id="KW-0443">Lipid metabolism</keyword>
<name>A0A518RKD9_9SPHN</name>
<evidence type="ECO:0000256" key="8">
    <source>
        <dbReference type="ARBA" id="ARBA00079653"/>
    </source>
</evidence>
<comment type="similarity">
    <text evidence="1">Belongs to the C/M/P thioester hydrolase family.</text>
</comment>
<evidence type="ECO:0000259" key="10">
    <source>
        <dbReference type="Pfam" id="PF13622"/>
    </source>
</evidence>
<dbReference type="OrthoDB" id="9781019at2"/>
<dbReference type="KEGG" id="ssua:FPZ54_19080"/>
<evidence type="ECO:0000256" key="5">
    <source>
        <dbReference type="ARBA" id="ARBA00038894"/>
    </source>
</evidence>
<evidence type="ECO:0000256" key="7">
    <source>
        <dbReference type="ARBA" id="ARBA00071120"/>
    </source>
</evidence>
<protein>
    <recommendedName>
        <fullName evidence="7">Acyl-CoA thioesterase 2</fullName>
        <ecNumber evidence="5">3.1.2.20</ecNumber>
    </recommendedName>
    <alternativeName>
        <fullName evidence="8">Thioesterase II</fullName>
    </alternativeName>
</protein>
<dbReference type="PANTHER" id="PTHR11066">
    <property type="entry name" value="ACYL-COA THIOESTERASE"/>
    <property type="match status" value="1"/>
</dbReference>
<dbReference type="Gene3D" id="2.40.160.210">
    <property type="entry name" value="Acyl-CoA thioesterase, double hotdog domain"/>
    <property type="match status" value="1"/>
</dbReference>
<evidence type="ECO:0000313" key="11">
    <source>
        <dbReference type="EMBL" id="QDX27908.1"/>
    </source>
</evidence>
<dbReference type="InterPro" id="IPR049449">
    <property type="entry name" value="TesB_ACOT8-like_N"/>
</dbReference>
<feature type="domain" description="Acyl-CoA thioesterase 2 C-terminal" evidence="9">
    <location>
        <begin position="163"/>
        <end position="288"/>
    </location>
</feature>
<dbReference type="Pfam" id="PF02551">
    <property type="entry name" value="Acyl_CoA_thio"/>
    <property type="match status" value="1"/>
</dbReference>
<dbReference type="Pfam" id="PF13622">
    <property type="entry name" value="4HBT_3"/>
    <property type="match status" value="1"/>
</dbReference>
<evidence type="ECO:0000256" key="1">
    <source>
        <dbReference type="ARBA" id="ARBA00006538"/>
    </source>
</evidence>
<dbReference type="SUPFAM" id="SSF54637">
    <property type="entry name" value="Thioesterase/thiol ester dehydrase-isomerase"/>
    <property type="match status" value="2"/>
</dbReference>
<dbReference type="RefSeq" id="WP_145849380.1">
    <property type="nucleotide sequence ID" value="NZ_CP042239.1"/>
</dbReference>
<dbReference type="GO" id="GO:0009062">
    <property type="term" value="P:fatty acid catabolic process"/>
    <property type="evidence" value="ECO:0007669"/>
    <property type="project" value="TreeGrafter"/>
</dbReference>
<dbReference type="CDD" id="cd03445">
    <property type="entry name" value="Thioesterase_II_repeat2"/>
    <property type="match status" value="1"/>
</dbReference>
<sequence>MTEQRAETAAEQVTQLVTLLDVETIDVDLYRGARQPGGVGRVFGGQVIAQALQAAQRSVEGKDAHSLHAYFMRPGNEDFPIIYRVVRDYDGGSFANRRVIALQQGAPILNMIASFQRPEDGLSHQADMPDVPGPDDLRSEFDLREEIRDHVPEKFRPFFLRPRPIEIRPCSPRNWFKPEKREPVQHSWFRTAAALPDDPALHRAVLSYASDMMLLGTATMPHGVNWMTRGLQSASLDHAVWLHEPLRADEWLLYTTDSPWAGHARGFNRGRIYSRDGRLVASVAQEGLMRMREG</sequence>
<accession>A0A518RKD9</accession>
<dbReference type="GO" id="GO:0005829">
    <property type="term" value="C:cytosol"/>
    <property type="evidence" value="ECO:0007669"/>
    <property type="project" value="TreeGrafter"/>
</dbReference>
<keyword evidence="3" id="KW-0378">Hydrolase</keyword>
<dbReference type="FunFam" id="2.40.160.210:FF:000001">
    <property type="entry name" value="Acyl-CoA thioesterase II"/>
    <property type="match status" value="1"/>
</dbReference>
<gene>
    <name evidence="11" type="ORF">FPZ54_19080</name>
</gene>
<evidence type="ECO:0000256" key="3">
    <source>
        <dbReference type="ARBA" id="ARBA00022801"/>
    </source>
</evidence>
<organism evidence="11 12">
    <name type="scientific">Sphingomonas suaedae</name>
    <dbReference type="NCBI Taxonomy" id="2599297"/>
    <lineage>
        <taxon>Bacteria</taxon>
        <taxon>Pseudomonadati</taxon>
        <taxon>Pseudomonadota</taxon>
        <taxon>Alphaproteobacteria</taxon>
        <taxon>Sphingomonadales</taxon>
        <taxon>Sphingomonadaceae</taxon>
        <taxon>Sphingomonas</taxon>
    </lineage>
</organism>
<evidence type="ECO:0000256" key="2">
    <source>
        <dbReference type="ARBA" id="ARBA00011881"/>
    </source>
</evidence>
<evidence type="ECO:0000256" key="4">
    <source>
        <dbReference type="ARBA" id="ARBA00023098"/>
    </source>
</evidence>
<dbReference type="InterPro" id="IPR042171">
    <property type="entry name" value="Acyl-CoA_hotdog"/>
</dbReference>
<dbReference type="InterPro" id="IPR025652">
    <property type="entry name" value="TesB_C"/>
</dbReference>
<evidence type="ECO:0000313" key="12">
    <source>
        <dbReference type="Proteomes" id="UP000318055"/>
    </source>
</evidence>
<dbReference type="InterPro" id="IPR003703">
    <property type="entry name" value="Acyl_CoA_thio"/>
</dbReference>
<reference evidence="11 12" key="1">
    <citation type="submission" date="2019-07" db="EMBL/GenBank/DDBJ databases">
        <title>Sphingomonas alkalisoli sp. nov., isolated from rhizosphere soil of Suaedae salsa.</title>
        <authorList>
            <person name="Zhang H."/>
            <person name="Xu L."/>
            <person name="Zhang J.-X."/>
            <person name="Sun J.-Q."/>
        </authorList>
    </citation>
    <scope>NUCLEOTIDE SEQUENCE [LARGE SCALE GENOMIC DNA]</scope>
    <source>
        <strain evidence="11 12">XS-10</strain>
    </source>
</reference>
<evidence type="ECO:0000256" key="6">
    <source>
        <dbReference type="ARBA" id="ARBA00050943"/>
    </source>
</evidence>
<comment type="subunit">
    <text evidence="2">Homotetramer.</text>
</comment>
<dbReference type="InterPro" id="IPR029069">
    <property type="entry name" value="HotDog_dom_sf"/>
</dbReference>
<dbReference type="CDD" id="cd03444">
    <property type="entry name" value="Thioesterase_II_repeat1"/>
    <property type="match status" value="1"/>
</dbReference>
<dbReference type="EMBL" id="CP042239">
    <property type="protein sequence ID" value="QDX27908.1"/>
    <property type="molecule type" value="Genomic_DNA"/>
</dbReference>
<feature type="domain" description="Acyl-CoA thioesterase-like N-terminal HotDog" evidence="10">
    <location>
        <begin position="39"/>
        <end position="116"/>
    </location>
</feature>
<dbReference type="GO" id="GO:0006637">
    <property type="term" value="P:acyl-CoA metabolic process"/>
    <property type="evidence" value="ECO:0007669"/>
    <property type="project" value="InterPro"/>
</dbReference>
<dbReference type="EC" id="3.1.2.20" evidence="5"/>
<evidence type="ECO:0000259" key="9">
    <source>
        <dbReference type="Pfam" id="PF02551"/>
    </source>
</evidence>
<proteinExistence type="inferred from homology"/>